<reference evidence="1 2" key="1">
    <citation type="submission" date="2019-03" db="EMBL/GenBank/DDBJ databases">
        <title>Single cell metagenomics reveals metabolic interactions within the superorganism composed of flagellate Streblomastix strix and complex community of Bacteroidetes bacteria on its surface.</title>
        <authorList>
            <person name="Treitli S.C."/>
            <person name="Kolisko M."/>
            <person name="Husnik F."/>
            <person name="Keeling P."/>
            <person name="Hampl V."/>
        </authorList>
    </citation>
    <scope>NUCLEOTIDE SEQUENCE [LARGE SCALE GENOMIC DNA]</scope>
    <source>
        <strain evidence="1">ST1C</strain>
    </source>
</reference>
<name>A0A5J4WBR2_9EUKA</name>
<gene>
    <name evidence="1" type="ORF">EZS28_012215</name>
</gene>
<evidence type="ECO:0000313" key="1">
    <source>
        <dbReference type="EMBL" id="KAA6392260.1"/>
    </source>
</evidence>
<proteinExistence type="predicted"/>
<accession>A0A5J4WBR2</accession>
<evidence type="ECO:0000313" key="2">
    <source>
        <dbReference type="Proteomes" id="UP000324800"/>
    </source>
</evidence>
<sequence length="97" mass="10575">MKDATALSGSAIYARKQAVISGNFLGDLCTKNCVSVSPLKSIIAGKRHCGVFIHITLCEIDRQTTVEAIGIQFYYKIPNDITFSIVPDLNQLNPIFG</sequence>
<comment type="caution">
    <text evidence="1">The sequence shown here is derived from an EMBL/GenBank/DDBJ whole genome shotgun (WGS) entry which is preliminary data.</text>
</comment>
<organism evidence="1 2">
    <name type="scientific">Streblomastix strix</name>
    <dbReference type="NCBI Taxonomy" id="222440"/>
    <lineage>
        <taxon>Eukaryota</taxon>
        <taxon>Metamonada</taxon>
        <taxon>Preaxostyla</taxon>
        <taxon>Oxymonadida</taxon>
        <taxon>Streblomastigidae</taxon>
        <taxon>Streblomastix</taxon>
    </lineage>
</organism>
<dbReference type="AlphaFoldDB" id="A0A5J4WBR2"/>
<dbReference type="Proteomes" id="UP000324800">
    <property type="component" value="Unassembled WGS sequence"/>
</dbReference>
<dbReference type="EMBL" id="SNRW01002605">
    <property type="protein sequence ID" value="KAA6392260.1"/>
    <property type="molecule type" value="Genomic_DNA"/>
</dbReference>
<protein>
    <submittedName>
        <fullName evidence="1">Uncharacterized protein</fullName>
    </submittedName>
</protein>